<dbReference type="CDD" id="cd05709">
    <property type="entry name" value="S2P-M50"/>
    <property type="match status" value="1"/>
</dbReference>
<feature type="transmembrane region" description="Helical" evidence="1">
    <location>
        <begin position="299"/>
        <end position="322"/>
    </location>
</feature>
<organism evidence="2 3">
    <name type="scientific">Arachnia propionica</name>
    <dbReference type="NCBI Taxonomy" id="1750"/>
    <lineage>
        <taxon>Bacteria</taxon>
        <taxon>Bacillati</taxon>
        <taxon>Actinomycetota</taxon>
        <taxon>Actinomycetes</taxon>
        <taxon>Propionibacteriales</taxon>
        <taxon>Propionibacteriaceae</taxon>
        <taxon>Arachnia</taxon>
    </lineage>
</organism>
<name>A0A3P1WMU8_9ACTN</name>
<comment type="caution">
    <text evidence="2">The sequence shown here is derived from an EMBL/GenBank/DDBJ whole genome shotgun (WGS) entry which is preliminary data.</text>
</comment>
<keyword evidence="1" id="KW-1133">Transmembrane helix</keyword>
<evidence type="ECO:0000313" key="2">
    <source>
        <dbReference type="EMBL" id="RRD47651.1"/>
    </source>
</evidence>
<dbReference type="OrthoDB" id="4640801at2"/>
<accession>A0A3P1WMU8</accession>
<gene>
    <name evidence="2" type="ORF">EII35_14710</name>
</gene>
<dbReference type="EMBL" id="RQYT01000060">
    <property type="protein sequence ID" value="RRD47651.1"/>
    <property type="molecule type" value="Genomic_DNA"/>
</dbReference>
<sequence length="325" mass="36348">MDLKGLQENCAQLGFPLGWRRIFALIQTLEGSGLLQDFSPSGAFVDSRRPGTTMSVAIGLKSKSLASSWYFRRVWECSDVERRIRRTMAVSKFLFSLPAVCMIVPLLFLCVLSIYAEHSVLFMQAQSSLFRPVDMLIAGIVLTFSILIHEWGHAVACIRWGGWVSRAGLGWSFPFFLSAFVEAPSFRLFASSWRRAGVCFAGVWTSLVLLVPATSLWLALRSINAIAEPLAVICIGLLGSVVFNLLPIPRIDGYQILCQALGVRNVFRDGTSGLLMLLTKRGRQLIRVYDMNVFKKIFLVIYGFLCIATPLLILSSLAWWLLRQL</sequence>
<evidence type="ECO:0000313" key="3">
    <source>
        <dbReference type="Proteomes" id="UP000280935"/>
    </source>
</evidence>
<feature type="transmembrane region" description="Helical" evidence="1">
    <location>
        <begin position="93"/>
        <end position="116"/>
    </location>
</feature>
<dbReference type="AlphaFoldDB" id="A0A3P1WMU8"/>
<reference evidence="2 3" key="1">
    <citation type="submission" date="2018-11" db="EMBL/GenBank/DDBJ databases">
        <title>Genomes From Bacteria Associated with the Canine Oral Cavity: a Test Case for Automated Genome-Based Taxonomic Assignment.</title>
        <authorList>
            <person name="Coil D.A."/>
            <person name="Jospin G."/>
            <person name="Darling A.E."/>
            <person name="Wallis C."/>
            <person name="Davis I.J."/>
            <person name="Harris S."/>
            <person name="Eisen J.A."/>
            <person name="Holcombe L.J."/>
            <person name="O'Flynn C."/>
        </authorList>
    </citation>
    <scope>NUCLEOTIDE SEQUENCE [LARGE SCALE GENOMIC DNA]</scope>
    <source>
        <strain evidence="2 3">OH2822_COT-296</strain>
    </source>
</reference>
<dbReference type="Proteomes" id="UP000280935">
    <property type="component" value="Unassembled WGS sequence"/>
</dbReference>
<feature type="transmembrane region" description="Helical" evidence="1">
    <location>
        <begin position="128"/>
        <end position="148"/>
    </location>
</feature>
<feature type="transmembrane region" description="Helical" evidence="1">
    <location>
        <begin position="230"/>
        <end position="248"/>
    </location>
</feature>
<proteinExistence type="predicted"/>
<keyword evidence="1" id="KW-0812">Transmembrane</keyword>
<evidence type="ECO:0000256" key="1">
    <source>
        <dbReference type="SAM" id="Phobius"/>
    </source>
</evidence>
<keyword evidence="1" id="KW-0472">Membrane</keyword>
<feature type="transmembrane region" description="Helical" evidence="1">
    <location>
        <begin position="193"/>
        <end position="218"/>
    </location>
</feature>
<protein>
    <submittedName>
        <fullName evidence="2">M50 family peptidase</fullName>
    </submittedName>
</protein>
<dbReference type="RefSeq" id="WP_125229217.1">
    <property type="nucleotide sequence ID" value="NZ_RQYT01000060.1"/>
</dbReference>